<dbReference type="AlphaFoldDB" id="D7A685"/>
<dbReference type="Pfam" id="PF05045">
    <property type="entry name" value="RgpF"/>
    <property type="match status" value="1"/>
</dbReference>
<dbReference type="RefSeq" id="WP_013165740.1">
    <property type="nucleotide sequence ID" value="NC_014217.1"/>
</dbReference>
<organism evidence="1 2">
    <name type="scientific">Ancylobacter novellus (strain ATCC 8093 / DSM 506 / JCM 20403 / CCM 1077 / IAM 12100 / NBRC 12443 / NCIMB 10456)</name>
    <name type="common">Starkeya novella</name>
    <dbReference type="NCBI Taxonomy" id="639283"/>
    <lineage>
        <taxon>Bacteria</taxon>
        <taxon>Pseudomonadati</taxon>
        <taxon>Pseudomonadota</taxon>
        <taxon>Alphaproteobacteria</taxon>
        <taxon>Hyphomicrobiales</taxon>
        <taxon>Xanthobacteraceae</taxon>
        <taxon>Ancylobacter</taxon>
    </lineage>
</organism>
<dbReference type="eggNOG" id="COG3754">
    <property type="taxonomic scope" value="Bacteria"/>
</dbReference>
<accession>D7A685</accession>
<gene>
    <name evidence="1" type="ordered locus">Snov_0911</name>
</gene>
<reference evidence="1 2" key="1">
    <citation type="journal article" date="2012" name="Stand. Genomic Sci.">
        <title>Complete genome sequence of the facultatively chemolithoautotrophic and methylotrophic alpha Proteobacterium Starkeya novella type strain (ATCC 8093(T)).</title>
        <authorList>
            <person name="Kappler U."/>
            <person name="Davenport K."/>
            <person name="Beatson S."/>
            <person name="Lucas S."/>
            <person name="Lapidus A."/>
            <person name="Copeland A."/>
            <person name="Berry K.W."/>
            <person name="Glavina Del Rio T."/>
            <person name="Hammon N."/>
            <person name="Dalin E."/>
            <person name="Tice H."/>
            <person name="Pitluck S."/>
            <person name="Richardson P."/>
            <person name="Bruce D."/>
            <person name="Goodwin L.A."/>
            <person name="Han C."/>
            <person name="Tapia R."/>
            <person name="Detter J.C."/>
            <person name="Chang Y.J."/>
            <person name="Jeffries C.D."/>
            <person name="Land M."/>
            <person name="Hauser L."/>
            <person name="Kyrpides N.C."/>
            <person name="Goker M."/>
            <person name="Ivanova N."/>
            <person name="Klenk H.P."/>
            <person name="Woyke T."/>
        </authorList>
    </citation>
    <scope>NUCLEOTIDE SEQUENCE [LARGE SCALE GENOMIC DNA]</scope>
    <source>
        <strain evidence="2">ATCC 8093 / DSM 506 / JCM 20403 / CCM 1077 / IAM 12100 / NBRC 12443 / NCIMB 10456</strain>
    </source>
</reference>
<protein>
    <submittedName>
        <fullName evidence="1">Rhamnan synthesis F</fullName>
    </submittedName>
</protein>
<keyword evidence="2" id="KW-1185">Reference proteome</keyword>
<dbReference type="STRING" id="639283.Snov_0911"/>
<proteinExistence type="predicted"/>
<dbReference type="EMBL" id="CP002026">
    <property type="protein sequence ID" value="ADH88235.1"/>
    <property type="molecule type" value="Genomic_DNA"/>
</dbReference>
<dbReference type="HOGENOM" id="CLU_432053_0_0_5"/>
<dbReference type="Proteomes" id="UP000006633">
    <property type="component" value="Chromosome"/>
</dbReference>
<dbReference type="KEGG" id="sno:Snov_0911"/>
<evidence type="ECO:0000313" key="1">
    <source>
        <dbReference type="EMBL" id="ADH88235.1"/>
    </source>
</evidence>
<name>D7A685_ANCN5</name>
<evidence type="ECO:0000313" key="2">
    <source>
        <dbReference type="Proteomes" id="UP000006633"/>
    </source>
</evidence>
<dbReference type="InterPro" id="IPR007739">
    <property type="entry name" value="RgpF"/>
</dbReference>
<sequence>MTSPAHPASPTPNRRYFEPKRRSKWRQWLTNASQKIGRSIGRLLFDAESRPRPWLRSLLFDTYQRPRPGLGGVVFKEPGRPRRPFAAWLTHADDTLPPLVRHLPFPLKDEGRRPVVVVAQGDAAPAEALVRTLAGHHGVMMLVLDGVALSGFPAAVIPVDVAGSRAPRAVLLDALAQRAADYHPLFAVAIGFGAADAADILEQRNIPVVALAGAPETYADFVEALDVALERASAVAFPSDAARQAALSLLPHRAGRRRLVIGNAPEDVEAIGREIGAELDNELALVLATDPAQLEVLAIPREGDPPGEIKVPARLASLIAAWRRKALLKRHPNRPPLRRPYSGFHPLIYAEHHPVACFDERRYPLSHWIEKGRPEGPWAVPVFGPPAAPVASPLKVGLHGHFFYPDLLPELLERLAANASRPDLFLTTDTPAKVEQLRALTAAWPAKVRIDVVPNSGRDIGPFLTALRDVLTGGEYDVLLHLHGKKTKGRRRAIGDPWRNFLWENLIGGDHPMLDAVLAYMAAHPQVGLVYPEDTHLLDWARNGRVVEELRRDMGLTEPMGTYVDFPVGNMFAVRPAALAPVLALDLKWSDYPVEPIPLDGTVLHGIERLLPTVVRKAGFTTAAVRVPGTDWD</sequence>
<dbReference type="OrthoDB" id="9816424at2"/>